<dbReference type="InterPro" id="IPR011008">
    <property type="entry name" value="Dimeric_a/b-barrel"/>
</dbReference>
<reference evidence="3" key="1">
    <citation type="submission" date="2016-10" db="EMBL/GenBank/DDBJ databases">
        <authorList>
            <person name="Varghese N."/>
            <person name="Submissions S."/>
        </authorList>
    </citation>
    <scope>NUCLEOTIDE SEQUENCE [LARGE SCALE GENOMIC DNA]</scope>
    <source>
        <strain evidence="3">DSM 44498</strain>
    </source>
</reference>
<dbReference type="PROSITE" id="PS51502">
    <property type="entry name" value="S_R_A_B_BARREL"/>
    <property type="match status" value="1"/>
</dbReference>
<keyword evidence="3" id="KW-1185">Reference proteome</keyword>
<sequence>MPFTHVVTFRWVPEKHDVADEVRRSLEELVRSLPGVHSYLCGSDAGLNPGNSDFAVVGTFASKEDFLHYRDHPEHQRILEELIVPNLADKEVVQIER</sequence>
<evidence type="ECO:0000313" key="2">
    <source>
        <dbReference type="EMBL" id="SEB33290.1"/>
    </source>
</evidence>
<dbReference type="InterPro" id="IPR013097">
    <property type="entry name" value="Dabb"/>
</dbReference>
<dbReference type="AlphaFoldDB" id="A0A1H4IH37"/>
<accession>A0A1H4IH37</accession>
<dbReference type="SMART" id="SM00886">
    <property type="entry name" value="Dabb"/>
    <property type="match status" value="1"/>
</dbReference>
<dbReference type="SUPFAM" id="SSF54909">
    <property type="entry name" value="Dimeric alpha+beta barrel"/>
    <property type="match status" value="1"/>
</dbReference>
<organism evidence="2 3">
    <name type="scientific">Rhodococcus koreensis</name>
    <dbReference type="NCBI Taxonomy" id="99653"/>
    <lineage>
        <taxon>Bacteria</taxon>
        <taxon>Bacillati</taxon>
        <taxon>Actinomycetota</taxon>
        <taxon>Actinomycetes</taxon>
        <taxon>Mycobacteriales</taxon>
        <taxon>Nocardiaceae</taxon>
        <taxon>Rhodococcus</taxon>
    </lineage>
</organism>
<dbReference type="RefSeq" id="WP_072949081.1">
    <property type="nucleotide sequence ID" value="NZ_FNSV01000004.1"/>
</dbReference>
<gene>
    <name evidence="2" type="ORF">SAMN04490239_0693</name>
</gene>
<protein>
    <submittedName>
        <fullName evidence="2">Stress responsive A/B Barrel Domain</fullName>
    </submittedName>
</protein>
<dbReference type="EMBL" id="FNSV01000004">
    <property type="protein sequence ID" value="SEB33290.1"/>
    <property type="molecule type" value="Genomic_DNA"/>
</dbReference>
<dbReference type="Pfam" id="PF07876">
    <property type="entry name" value="Dabb"/>
    <property type="match status" value="1"/>
</dbReference>
<proteinExistence type="predicted"/>
<evidence type="ECO:0000313" key="3">
    <source>
        <dbReference type="Proteomes" id="UP000183561"/>
    </source>
</evidence>
<feature type="domain" description="Stress-response A/B barrel" evidence="1">
    <location>
        <begin position="3"/>
        <end position="95"/>
    </location>
</feature>
<dbReference type="Proteomes" id="UP000183561">
    <property type="component" value="Unassembled WGS sequence"/>
</dbReference>
<dbReference type="Gene3D" id="3.30.70.100">
    <property type="match status" value="1"/>
</dbReference>
<evidence type="ECO:0000259" key="1">
    <source>
        <dbReference type="PROSITE" id="PS51502"/>
    </source>
</evidence>
<name>A0A1H4IH37_9NOCA</name>